<keyword evidence="1" id="KW-0560">Oxidoreductase</keyword>
<evidence type="ECO:0000313" key="4">
    <source>
        <dbReference type="Proteomes" id="UP000520767"/>
    </source>
</evidence>
<sequence>MSPSGGAIGLRSDIRIAVVGPFSGPRSAWGDLLLHAIRRYRLPGFVWEPVDDVGDADVARRVAARIAADGGYRAVIGHFNSLGVAAALPIYRAAGIPLLLPLSTGTGLLSDGRGGALRWCAEDRGQLLALTAEAHRMGAPRLWVTDDGSANGSHLSAELLGLTGGAVPVSTTTDPADCAGPVVVCGTHHGAAKTGLSLRAAGYAGRLLFPDDCGVPEFAELLGDDPDAHVVRLTGGAVACVEEAFAALTGALIADPHRAGPGLLDLVCVHSGVPLTETGEPAPGARGWELVGVDALRGAHELAGAPANGTPELDTLVVGTGIVGCATAAALAEPGRRVALIGLGPDASSATRNSGGLIRAYEPDEAVRELTIRSFRLLWQRPESGPFGFRRTGSLVLLGPGDLAEAERGVAHLRDGGVAAHLIDAAEIRRRWPDFAVDDVAAAVWEPGGGYTTTIATANAFRADAVRRGVLAWYGRVHGVRPGPAGVVAETGWGAVDARTVVVATGSSIPDLRDRAGAAIGPQARVKRIRYGWFDRGGRVLPTVSDLVTGMWGRPNLDGDSFLTGRPVDEWDVPASGGDALTTEQVDYIRSGAATRWPWLASADYLGGRFGADLYGDGGPLHGAVCADLPVVAAGVFSGGGVKAAPATAARVAATIRGMLT</sequence>
<dbReference type="AlphaFoldDB" id="A0A7W7VCI9"/>
<name>A0A7W7VCI9_9PSEU</name>
<dbReference type="Pfam" id="PF01266">
    <property type="entry name" value="DAO"/>
    <property type="match status" value="1"/>
</dbReference>
<dbReference type="InterPro" id="IPR028082">
    <property type="entry name" value="Peripla_BP_I"/>
</dbReference>
<dbReference type="Gene3D" id="3.30.9.10">
    <property type="entry name" value="D-Amino Acid Oxidase, subunit A, domain 2"/>
    <property type="match status" value="1"/>
</dbReference>
<dbReference type="GO" id="GO:0005737">
    <property type="term" value="C:cytoplasm"/>
    <property type="evidence" value="ECO:0007669"/>
    <property type="project" value="TreeGrafter"/>
</dbReference>
<evidence type="ECO:0000256" key="1">
    <source>
        <dbReference type="ARBA" id="ARBA00023002"/>
    </source>
</evidence>
<comment type="caution">
    <text evidence="3">The sequence shown here is derived from an EMBL/GenBank/DDBJ whole genome shotgun (WGS) entry which is preliminary data.</text>
</comment>
<dbReference type="PANTHER" id="PTHR13847">
    <property type="entry name" value="SARCOSINE DEHYDROGENASE-RELATED"/>
    <property type="match status" value="1"/>
</dbReference>
<protein>
    <submittedName>
        <fullName evidence="3">Glycine/D-amino acid oxidase-like deaminating enzyme</fullName>
    </submittedName>
</protein>
<feature type="domain" description="FAD dependent oxidoreductase" evidence="2">
    <location>
        <begin position="314"/>
        <end position="654"/>
    </location>
</feature>
<dbReference type="InterPro" id="IPR036188">
    <property type="entry name" value="FAD/NAD-bd_sf"/>
</dbReference>
<organism evidence="3 4">
    <name type="scientific">Actinophytocola algeriensis</name>
    <dbReference type="NCBI Taxonomy" id="1768010"/>
    <lineage>
        <taxon>Bacteria</taxon>
        <taxon>Bacillati</taxon>
        <taxon>Actinomycetota</taxon>
        <taxon>Actinomycetes</taxon>
        <taxon>Pseudonocardiales</taxon>
        <taxon>Pseudonocardiaceae</taxon>
    </lineage>
</organism>
<proteinExistence type="predicted"/>
<dbReference type="RefSeq" id="WP_184809403.1">
    <property type="nucleotide sequence ID" value="NZ_JACHJQ010000002.1"/>
</dbReference>
<dbReference type="InterPro" id="IPR006076">
    <property type="entry name" value="FAD-dep_OxRdtase"/>
</dbReference>
<dbReference type="EMBL" id="JACHJQ010000002">
    <property type="protein sequence ID" value="MBB4905112.1"/>
    <property type="molecule type" value="Genomic_DNA"/>
</dbReference>
<dbReference type="GO" id="GO:0016491">
    <property type="term" value="F:oxidoreductase activity"/>
    <property type="evidence" value="ECO:0007669"/>
    <property type="project" value="UniProtKB-KW"/>
</dbReference>
<dbReference type="SUPFAM" id="SSF51905">
    <property type="entry name" value="FAD/NAD(P)-binding domain"/>
    <property type="match status" value="1"/>
</dbReference>
<dbReference type="Proteomes" id="UP000520767">
    <property type="component" value="Unassembled WGS sequence"/>
</dbReference>
<dbReference type="Gene3D" id="3.50.50.60">
    <property type="entry name" value="FAD/NAD(P)-binding domain"/>
    <property type="match status" value="1"/>
</dbReference>
<evidence type="ECO:0000259" key="2">
    <source>
        <dbReference type="Pfam" id="PF01266"/>
    </source>
</evidence>
<reference evidence="3 4" key="1">
    <citation type="submission" date="2020-08" db="EMBL/GenBank/DDBJ databases">
        <title>Genomic Encyclopedia of Type Strains, Phase III (KMG-III): the genomes of soil and plant-associated and newly described type strains.</title>
        <authorList>
            <person name="Whitman W."/>
        </authorList>
    </citation>
    <scope>NUCLEOTIDE SEQUENCE [LARGE SCALE GENOMIC DNA]</scope>
    <source>
        <strain evidence="3 4">CECT 8960</strain>
    </source>
</reference>
<gene>
    <name evidence="3" type="ORF">FHR82_001329</name>
</gene>
<dbReference type="Gene3D" id="3.40.50.2300">
    <property type="match status" value="1"/>
</dbReference>
<keyword evidence="4" id="KW-1185">Reference proteome</keyword>
<dbReference type="SUPFAM" id="SSF53822">
    <property type="entry name" value="Periplasmic binding protein-like I"/>
    <property type="match status" value="1"/>
</dbReference>
<evidence type="ECO:0000313" key="3">
    <source>
        <dbReference type="EMBL" id="MBB4905112.1"/>
    </source>
</evidence>
<dbReference type="PANTHER" id="PTHR13847:SF287">
    <property type="entry name" value="FAD-DEPENDENT OXIDOREDUCTASE DOMAIN-CONTAINING PROTEIN 1"/>
    <property type="match status" value="1"/>
</dbReference>
<accession>A0A7W7VCI9</accession>